<name>A0AAD6Z7W7_9AGAR</name>
<evidence type="ECO:0000256" key="1">
    <source>
        <dbReference type="SAM" id="MobiDB-lite"/>
    </source>
</evidence>
<accession>A0AAD6Z7W7</accession>
<feature type="compositionally biased region" description="Polar residues" evidence="1">
    <location>
        <begin position="13"/>
        <end position="33"/>
    </location>
</feature>
<dbReference type="AlphaFoldDB" id="A0AAD6Z7W7"/>
<proteinExistence type="predicted"/>
<evidence type="ECO:0000313" key="3">
    <source>
        <dbReference type="Proteomes" id="UP001218218"/>
    </source>
</evidence>
<dbReference type="EMBL" id="JARIHO010000075">
    <property type="protein sequence ID" value="KAJ7311553.1"/>
    <property type="molecule type" value="Genomic_DNA"/>
</dbReference>
<protein>
    <submittedName>
        <fullName evidence="2">Uncharacterized protein</fullName>
    </submittedName>
</protein>
<organism evidence="2 3">
    <name type="scientific">Mycena albidolilacea</name>
    <dbReference type="NCBI Taxonomy" id="1033008"/>
    <lineage>
        <taxon>Eukaryota</taxon>
        <taxon>Fungi</taxon>
        <taxon>Dikarya</taxon>
        <taxon>Basidiomycota</taxon>
        <taxon>Agaricomycotina</taxon>
        <taxon>Agaricomycetes</taxon>
        <taxon>Agaricomycetidae</taxon>
        <taxon>Agaricales</taxon>
        <taxon>Marasmiineae</taxon>
        <taxon>Mycenaceae</taxon>
        <taxon>Mycena</taxon>
    </lineage>
</organism>
<feature type="region of interest" description="Disordered" evidence="1">
    <location>
        <begin position="1"/>
        <end position="43"/>
    </location>
</feature>
<feature type="region of interest" description="Disordered" evidence="1">
    <location>
        <begin position="60"/>
        <end position="79"/>
    </location>
</feature>
<feature type="compositionally biased region" description="Polar residues" evidence="1">
    <location>
        <begin position="253"/>
        <end position="279"/>
    </location>
</feature>
<sequence length="335" mass="35747">MTFEEKNPEIQAGLNTFSAAPSRANTPSVSDNVQRLPAPPQSIYPPTPIDVASRLSQVSSNGSVDQAAINHPRPASIQPTRNDWRVNITTKGLVYGRNSKPLRGITPGKGVIVRLLRGPDLEALRLSEGSSFYGNELHNTQTGERYVLRITDPADMQPTVVQPPQLAPHIHAGVSRAPSHRTAHSQVAAPVAHNPSGFGSLPSRHGMQIPTIRVEVPSPAASVSQFQSSNLGWTSPSVHSSYGMSTLQATSPIPSAFQSQSPPNPGWTGQNPDALSSSYGMHIPALQVEEPSPTPSALPFQAPSASDRIQPDDPALDLDGLFDDYFNIPSPHSPS</sequence>
<comment type="caution">
    <text evidence="2">The sequence shown here is derived from an EMBL/GenBank/DDBJ whole genome shotgun (WGS) entry which is preliminary data.</text>
</comment>
<dbReference type="Proteomes" id="UP001218218">
    <property type="component" value="Unassembled WGS sequence"/>
</dbReference>
<gene>
    <name evidence="2" type="ORF">DFH08DRAFT_453448</name>
</gene>
<reference evidence="2" key="1">
    <citation type="submission" date="2023-03" db="EMBL/GenBank/DDBJ databases">
        <title>Massive genome expansion in bonnet fungi (Mycena s.s.) driven by repeated elements and novel gene families across ecological guilds.</title>
        <authorList>
            <consortium name="Lawrence Berkeley National Laboratory"/>
            <person name="Harder C.B."/>
            <person name="Miyauchi S."/>
            <person name="Viragh M."/>
            <person name="Kuo A."/>
            <person name="Thoen E."/>
            <person name="Andreopoulos B."/>
            <person name="Lu D."/>
            <person name="Skrede I."/>
            <person name="Drula E."/>
            <person name="Henrissat B."/>
            <person name="Morin E."/>
            <person name="Kohler A."/>
            <person name="Barry K."/>
            <person name="LaButti K."/>
            <person name="Morin E."/>
            <person name="Salamov A."/>
            <person name="Lipzen A."/>
            <person name="Mereny Z."/>
            <person name="Hegedus B."/>
            <person name="Baldrian P."/>
            <person name="Stursova M."/>
            <person name="Weitz H."/>
            <person name="Taylor A."/>
            <person name="Grigoriev I.V."/>
            <person name="Nagy L.G."/>
            <person name="Martin F."/>
            <person name="Kauserud H."/>
        </authorList>
    </citation>
    <scope>NUCLEOTIDE SEQUENCE</scope>
    <source>
        <strain evidence="2">CBHHK002</strain>
    </source>
</reference>
<keyword evidence="3" id="KW-1185">Reference proteome</keyword>
<evidence type="ECO:0000313" key="2">
    <source>
        <dbReference type="EMBL" id="KAJ7311553.1"/>
    </source>
</evidence>
<feature type="region of interest" description="Disordered" evidence="1">
    <location>
        <begin position="253"/>
        <end position="335"/>
    </location>
</feature>